<proteinExistence type="predicted"/>
<protein>
    <submittedName>
        <fullName evidence="2">Uncharacterized protein</fullName>
    </submittedName>
</protein>
<sequence>MGKSGSNLTQHCSSGQTNTKSTIHEPRLSSAMTHNS</sequence>
<feature type="region of interest" description="Disordered" evidence="1">
    <location>
        <begin position="1"/>
        <end position="36"/>
    </location>
</feature>
<evidence type="ECO:0000256" key="1">
    <source>
        <dbReference type="SAM" id="MobiDB-lite"/>
    </source>
</evidence>
<reference evidence="2" key="1">
    <citation type="submission" date="2014-05" db="EMBL/GenBank/DDBJ databases">
        <authorList>
            <person name="Chronopoulou M."/>
        </authorList>
    </citation>
    <scope>NUCLEOTIDE SEQUENCE</scope>
    <source>
        <tissue evidence="2">Whole organism</tissue>
    </source>
</reference>
<feature type="compositionally biased region" description="Polar residues" evidence="1">
    <location>
        <begin position="1"/>
        <end position="21"/>
    </location>
</feature>
<accession>A0A0K2VJJ8</accession>
<dbReference type="AlphaFoldDB" id="A0A0K2VJJ8"/>
<name>A0A0K2VJJ8_LEPSM</name>
<organism evidence="2">
    <name type="scientific">Lepeophtheirus salmonis</name>
    <name type="common">Salmon louse</name>
    <name type="synonym">Caligus salmonis</name>
    <dbReference type="NCBI Taxonomy" id="72036"/>
    <lineage>
        <taxon>Eukaryota</taxon>
        <taxon>Metazoa</taxon>
        <taxon>Ecdysozoa</taxon>
        <taxon>Arthropoda</taxon>
        <taxon>Crustacea</taxon>
        <taxon>Multicrustacea</taxon>
        <taxon>Hexanauplia</taxon>
        <taxon>Copepoda</taxon>
        <taxon>Siphonostomatoida</taxon>
        <taxon>Caligidae</taxon>
        <taxon>Lepeophtheirus</taxon>
    </lineage>
</organism>
<dbReference type="EMBL" id="HACA01033278">
    <property type="protein sequence ID" value="CDW50639.1"/>
    <property type="molecule type" value="Transcribed_RNA"/>
</dbReference>
<evidence type="ECO:0000313" key="2">
    <source>
        <dbReference type="EMBL" id="CDW50639.1"/>
    </source>
</evidence>